<evidence type="ECO:0000256" key="1">
    <source>
        <dbReference type="SAM" id="SignalP"/>
    </source>
</evidence>
<proteinExistence type="predicted"/>
<evidence type="ECO:0000313" key="3">
    <source>
        <dbReference type="Proteomes" id="UP001295423"/>
    </source>
</evidence>
<evidence type="ECO:0000313" key="2">
    <source>
        <dbReference type="EMBL" id="CAJ1954668.1"/>
    </source>
</evidence>
<organism evidence="2 3">
    <name type="scientific">Cylindrotheca closterium</name>
    <dbReference type="NCBI Taxonomy" id="2856"/>
    <lineage>
        <taxon>Eukaryota</taxon>
        <taxon>Sar</taxon>
        <taxon>Stramenopiles</taxon>
        <taxon>Ochrophyta</taxon>
        <taxon>Bacillariophyta</taxon>
        <taxon>Bacillariophyceae</taxon>
        <taxon>Bacillariophycidae</taxon>
        <taxon>Bacillariales</taxon>
        <taxon>Bacillariaceae</taxon>
        <taxon>Cylindrotheca</taxon>
    </lineage>
</organism>
<feature type="signal peptide" evidence="1">
    <location>
        <begin position="1"/>
        <end position="20"/>
    </location>
</feature>
<dbReference type="AlphaFoldDB" id="A0AAD2PVC6"/>
<dbReference type="Proteomes" id="UP001295423">
    <property type="component" value="Unassembled WGS sequence"/>
</dbReference>
<name>A0AAD2PVC6_9STRA</name>
<gene>
    <name evidence="2" type="ORF">CYCCA115_LOCUS15259</name>
</gene>
<feature type="chain" id="PRO_5041947297" evidence="1">
    <location>
        <begin position="21"/>
        <end position="281"/>
    </location>
</feature>
<dbReference type="EMBL" id="CAKOGP040001869">
    <property type="protein sequence ID" value="CAJ1954668.1"/>
    <property type="molecule type" value="Genomic_DNA"/>
</dbReference>
<sequence length="281" mass="30762">MLYQKIFALALSVLFTATSSFVPADDYSKSRLTWNLHASDPTSADAAAATVQDEQRRNLMISSALAMVGASSALVLNKDFVLEGAVTKQAAVGSAAVSRQLMVDQALEIIENQCDRRFLHAVVASDYRLLYQQMAAPLDNQLQVSVLRTDQDVSVLKSSILSSGDLDVIDAKLKDRPMKVDASCQLAFANPKDVATDEDHIVSIWPLGEQVHFTWMEDKTSLASIGVDDKIIVDGIDCGRMSLEDALEEGKQVLLRSETYLAVPRSLEKELIAKLQNAFLI</sequence>
<keyword evidence="1" id="KW-0732">Signal</keyword>
<protein>
    <submittedName>
        <fullName evidence="2">Uncharacterized protein</fullName>
    </submittedName>
</protein>
<keyword evidence="3" id="KW-1185">Reference proteome</keyword>
<reference evidence="2" key="1">
    <citation type="submission" date="2023-08" db="EMBL/GenBank/DDBJ databases">
        <authorList>
            <person name="Audoor S."/>
            <person name="Bilcke G."/>
        </authorList>
    </citation>
    <scope>NUCLEOTIDE SEQUENCE</scope>
</reference>
<comment type="caution">
    <text evidence="2">The sequence shown here is derived from an EMBL/GenBank/DDBJ whole genome shotgun (WGS) entry which is preliminary data.</text>
</comment>
<accession>A0AAD2PVC6</accession>